<evidence type="ECO:0000256" key="6">
    <source>
        <dbReference type="ARBA" id="ARBA00023288"/>
    </source>
</evidence>
<dbReference type="AlphaFoldDB" id="A0A2S0VQH7"/>
<keyword evidence="6" id="KW-0449">Lipoprotein</keyword>
<evidence type="ECO:0000313" key="8">
    <source>
        <dbReference type="EMBL" id="AWB66468.1"/>
    </source>
</evidence>
<evidence type="ECO:0000256" key="4">
    <source>
        <dbReference type="ARBA" id="ARBA00023139"/>
    </source>
</evidence>
<comment type="subcellular location">
    <subcellularLocation>
        <location evidence="1">Cell outer membrane</location>
        <topology evidence="1">Lipid-anchor</topology>
    </subcellularLocation>
</comment>
<keyword evidence="3" id="KW-0472">Membrane</keyword>
<accession>A0A2S0VQH7</accession>
<keyword evidence="9" id="KW-1185">Reference proteome</keyword>
<evidence type="ECO:0000256" key="2">
    <source>
        <dbReference type="ARBA" id="ARBA00022729"/>
    </source>
</evidence>
<reference evidence="8 9" key="1">
    <citation type="submission" date="2018-01" db="EMBL/GenBank/DDBJ databases">
        <title>Genome sequence of a Cantenovulum-like bacteria.</title>
        <authorList>
            <person name="Tan W.R."/>
            <person name="Lau N.-S."/>
            <person name="Go F."/>
            <person name="Amirul A.-A.A."/>
        </authorList>
    </citation>
    <scope>NUCLEOTIDE SEQUENCE [LARGE SCALE GENOMIC DNA]</scope>
    <source>
        <strain evidence="8 9">CCB-QB4</strain>
    </source>
</reference>
<dbReference type="Pfam" id="PF13627">
    <property type="entry name" value="LptM_cons"/>
    <property type="match status" value="1"/>
</dbReference>
<dbReference type="KEGG" id="cate:C2869_08520"/>
<dbReference type="GO" id="GO:0009279">
    <property type="term" value="C:cell outer membrane"/>
    <property type="evidence" value="ECO:0007669"/>
    <property type="project" value="UniProtKB-SubCell"/>
</dbReference>
<dbReference type="EMBL" id="CP026604">
    <property type="protein sequence ID" value="AWB66468.1"/>
    <property type="molecule type" value="Genomic_DNA"/>
</dbReference>
<dbReference type="OrthoDB" id="6389029at2"/>
<organism evidence="8 9">
    <name type="scientific">Saccharobesus litoralis</name>
    <dbReference type="NCBI Taxonomy" id="2172099"/>
    <lineage>
        <taxon>Bacteria</taxon>
        <taxon>Pseudomonadati</taxon>
        <taxon>Pseudomonadota</taxon>
        <taxon>Gammaproteobacteria</taxon>
        <taxon>Alteromonadales</taxon>
        <taxon>Alteromonadaceae</taxon>
        <taxon>Saccharobesus</taxon>
    </lineage>
</organism>
<evidence type="ECO:0000256" key="1">
    <source>
        <dbReference type="ARBA" id="ARBA00004459"/>
    </source>
</evidence>
<keyword evidence="2" id="KW-0732">Signal</keyword>
<proteinExistence type="predicted"/>
<name>A0A2S0VQH7_9ALTE</name>
<protein>
    <recommendedName>
        <fullName evidence="10">Lipoprotein</fullName>
    </recommendedName>
</protein>
<keyword evidence="5" id="KW-0998">Cell outer membrane</keyword>
<dbReference type="RefSeq" id="WP_108602531.1">
    <property type="nucleotide sequence ID" value="NZ_CP026604.1"/>
</dbReference>
<dbReference type="InterPro" id="IPR032831">
    <property type="entry name" value="LptM_cons"/>
</dbReference>
<gene>
    <name evidence="8" type="ORF">C2869_08520</name>
</gene>
<evidence type="ECO:0000256" key="5">
    <source>
        <dbReference type="ARBA" id="ARBA00023237"/>
    </source>
</evidence>
<evidence type="ECO:0000256" key="3">
    <source>
        <dbReference type="ARBA" id="ARBA00023136"/>
    </source>
</evidence>
<keyword evidence="4" id="KW-0564">Palmitate</keyword>
<evidence type="ECO:0008006" key="10">
    <source>
        <dbReference type="Google" id="ProtNLM"/>
    </source>
</evidence>
<sequence>MRNRAFYLTICLIFGLINLSACGQKGPLYMPKEPEQNKQPVKPETQSEQKGN</sequence>
<evidence type="ECO:0000256" key="7">
    <source>
        <dbReference type="SAM" id="MobiDB-lite"/>
    </source>
</evidence>
<evidence type="ECO:0000313" key="9">
    <source>
        <dbReference type="Proteomes" id="UP000244441"/>
    </source>
</evidence>
<dbReference type="Proteomes" id="UP000244441">
    <property type="component" value="Chromosome"/>
</dbReference>
<feature type="region of interest" description="Disordered" evidence="7">
    <location>
        <begin position="28"/>
        <end position="52"/>
    </location>
</feature>
<dbReference type="NCBIfam" id="NF047847">
    <property type="entry name" value="SS_mature_LptM"/>
    <property type="match status" value="1"/>
</dbReference>